<evidence type="ECO:0000256" key="1">
    <source>
        <dbReference type="SAM" id="MobiDB-lite"/>
    </source>
</evidence>
<keyword evidence="2" id="KW-1185">Reference proteome</keyword>
<proteinExistence type="predicted"/>
<dbReference type="Proteomes" id="UP000887560">
    <property type="component" value="Unplaced"/>
</dbReference>
<organism evidence="2 3">
    <name type="scientific">Meloidogyne floridensis</name>
    <dbReference type="NCBI Taxonomy" id="298350"/>
    <lineage>
        <taxon>Eukaryota</taxon>
        <taxon>Metazoa</taxon>
        <taxon>Ecdysozoa</taxon>
        <taxon>Nematoda</taxon>
        <taxon>Chromadorea</taxon>
        <taxon>Rhabditida</taxon>
        <taxon>Tylenchina</taxon>
        <taxon>Tylenchomorpha</taxon>
        <taxon>Tylenchoidea</taxon>
        <taxon>Meloidogynidae</taxon>
        <taxon>Meloidogyninae</taxon>
        <taxon>Meloidogyne</taxon>
    </lineage>
</organism>
<dbReference type="AlphaFoldDB" id="A0A915NUF1"/>
<protein>
    <submittedName>
        <fullName evidence="3">Uncharacterized protein</fullName>
    </submittedName>
</protein>
<sequence>MFEMQQTSLTDQHLIIPTTNNTNKTTKTNRTTTNNNNTNFVLESWNTSQHVGEQSSNRVSSDLVSTTTLMPSFPSSFVGGVVGGVGSSPLDDLIKIQERLNHDGDFPSSTASSSFTPKLPASSSSLSQLKDSHLLQQPTSSEENLESDLKYF</sequence>
<reference evidence="3" key="1">
    <citation type="submission" date="2022-11" db="UniProtKB">
        <authorList>
            <consortium name="WormBaseParasite"/>
        </authorList>
    </citation>
    <scope>IDENTIFICATION</scope>
</reference>
<evidence type="ECO:0000313" key="3">
    <source>
        <dbReference type="WBParaSite" id="scf7180000421016.g6130"/>
    </source>
</evidence>
<accession>A0A915NUF1</accession>
<name>A0A915NUF1_9BILA</name>
<evidence type="ECO:0000313" key="2">
    <source>
        <dbReference type="Proteomes" id="UP000887560"/>
    </source>
</evidence>
<feature type="region of interest" description="Disordered" evidence="1">
    <location>
        <begin position="101"/>
        <end position="152"/>
    </location>
</feature>
<dbReference type="WBParaSite" id="scf7180000421016.g6130">
    <property type="protein sequence ID" value="scf7180000421016.g6130"/>
    <property type="gene ID" value="scf7180000421016.g6130"/>
</dbReference>
<feature type="compositionally biased region" description="Low complexity" evidence="1">
    <location>
        <begin position="106"/>
        <end position="137"/>
    </location>
</feature>